<name>A0A5B8YLM6_9FLAO</name>
<keyword evidence="1" id="KW-0812">Transmembrane</keyword>
<feature type="transmembrane region" description="Helical" evidence="1">
    <location>
        <begin position="7"/>
        <end position="28"/>
    </location>
</feature>
<feature type="transmembrane region" description="Helical" evidence="1">
    <location>
        <begin position="72"/>
        <end position="92"/>
    </location>
</feature>
<reference evidence="2 3" key="1">
    <citation type="submission" date="2019-08" db="EMBL/GenBank/DDBJ databases">
        <title>Antarcticibacterium arcticum sp. nov., a bacterium isolated from marine sediment of the Canadian Beaufort Sea.</title>
        <authorList>
            <person name="Lee Y.M."/>
            <person name="Baek K."/>
            <person name="Lee D.-H."/>
            <person name="Shin S.C."/>
            <person name="Jin Y.K."/>
            <person name="Park Y."/>
        </authorList>
    </citation>
    <scope>NUCLEOTIDE SEQUENCE [LARGE SCALE GENOMIC DNA]</scope>
    <source>
        <strain evidence="2 3">PAMC 28998</strain>
    </source>
</reference>
<dbReference type="KEGG" id="anp:FK178_02380"/>
<keyword evidence="1" id="KW-0472">Membrane</keyword>
<evidence type="ECO:0008006" key="4">
    <source>
        <dbReference type="Google" id="ProtNLM"/>
    </source>
</evidence>
<feature type="transmembrane region" description="Helical" evidence="1">
    <location>
        <begin position="104"/>
        <end position="120"/>
    </location>
</feature>
<evidence type="ECO:0000256" key="1">
    <source>
        <dbReference type="SAM" id="Phobius"/>
    </source>
</evidence>
<accession>A0A5B8YLM6</accession>
<proteinExistence type="predicted"/>
<keyword evidence="3" id="KW-1185">Reference proteome</keyword>
<dbReference type="EMBL" id="CP042476">
    <property type="protein sequence ID" value="QED36629.1"/>
    <property type="molecule type" value="Genomic_DNA"/>
</dbReference>
<feature type="transmembrane region" description="Helical" evidence="1">
    <location>
        <begin position="183"/>
        <end position="203"/>
    </location>
</feature>
<dbReference type="OrthoDB" id="7067097at2"/>
<feature type="transmembrane region" description="Helical" evidence="1">
    <location>
        <begin position="153"/>
        <end position="171"/>
    </location>
</feature>
<feature type="transmembrane region" description="Helical" evidence="1">
    <location>
        <begin position="126"/>
        <end position="146"/>
    </location>
</feature>
<dbReference type="AlphaFoldDB" id="A0A5B8YLM6"/>
<gene>
    <name evidence="2" type="ORF">FK178_02380</name>
</gene>
<protein>
    <recommendedName>
        <fullName evidence="4">DUF998 domain-containing protein</fullName>
    </recommendedName>
</protein>
<dbReference type="Proteomes" id="UP000321954">
    <property type="component" value="Chromosome"/>
</dbReference>
<keyword evidence="1" id="KW-1133">Transmembrane helix</keyword>
<organism evidence="2 3">
    <name type="scientific">Antarcticibacterium arcticum</name>
    <dbReference type="NCBI Taxonomy" id="2585771"/>
    <lineage>
        <taxon>Bacteria</taxon>
        <taxon>Pseudomonadati</taxon>
        <taxon>Bacteroidota</taxon>
        <taxon>Flavobacteriia</taxon>
        <taxon>Flavobacteriales</taxon>
        <taxon>Flavobacteriaceae</taxon>
        <taxon>Antarcticibacterium</taxon>
    </lineage>
</organism>
<evidence type="ECO:0000313" key="2">
    <source>
        <dbReference type="EMBL" id="QED36629.1"/>
    </source>
</evidence>
<sequence>MSYKKMYTRFLEIFPTLGILIFGALYAYSSTLYPGGSQANINSEGFDWVHNYWCDLMNENGMNLEPNPASPVAVSAMMILCISLMSLFIRFAGNFANHPVWKKVIMICGTISMICAILVFTRYHSVMIAVSSLFGLFTLVGIIFEVYNSNLKALKFGGLFCILLLAVNNYIYYSREWVEILPLLQKITFALVLLWLIGINYSLKLKRKNPESSLSESRI</sequence>
<evidence type="ECO:0000313" key="3">
    <source>
        <dbReference type="Proteomes" id="UP000321954"/>
    </source>
</evidence>